<dbReference type="PANTHER" id="PTHR42977:SF3">
    <property type="entry name" value="AB HYDROLASE-1 DOMAIN-CONTAINING PROTEIN"/>
    <property type="match status" value="1"/>
</dbReference>
<dbReference type="Pfam" id="PF00561">
    <property type="entry name" value="Abhydrolase_1"/>
    <property type="match status" value="1"/>
</dbReference>
<keyword evidence="2" id="KW-0812">Transmembrane</keyword>
<protein>
    <recommendedName>
        <fullName evidence="3">AB hydrolase-1 domain-containing protein</fullName>
    </recommendedName>
</protein>
<reference evidence="4 5" key="1">
    <citation type="submission" date="2024-05" db="EMBL/GenBank/DDBJ databases">
        <authorList>
            <person name="Wallberg A."/>
        </authorList>
    </citation>
    <scope>NUCLEOTIDE SEQUENCE [LARGE SCALE GENOMIC DNA]</scope>
</reference>
<dbReference type="PANTHER" id="PTHR42977">
    <property type="entry name" value="HYDROLASE-RELATED"/>
    <property type="match status" value="1"/>
</dbReference>
<comment type="caution">
    <text evidence="4">The sequence shown here is derived from an EMBL/GenBank/DDBJ whole genome shotgun (WGS) entry which is preliminary data.</text>
</comment>
<dbReference type="InterPro" id="IPR029058">
    <property type="entry name" value="AB_hydrolase_fold"/>
</dbReference>
<organism evidence="4 5">
    <name type="scientific">Meganyctiphanes norvegica</name>
    <name type="common">Northern krill</name>
    <name type="synonym">Thysanopoda norvegica</name>
    <dbReference type="NCBI Taxonomy" id="48144"/>
    <lineage>
        <taxon>Eukaryota</taxon>
        <taxon>Metazoa</taxon>
        <taxon>Ecdysozoa</taxon>
        <taxon>Arthropoda</taxon>
        <taxon>Crustacea</taxon>
        <taxon>Multicrustacea</taxon>
        <taxon>Malacostraca</taxon>
        <taxon>Eumalacostraca</taxon>
        <taxon>Eucarida</taxon>
        <taxon>Euphausiacea</taxon>
        <taxon>Euphausiidae</taxon>
        <taxon>Meganyctiphanes</taxon>
    </lineage>
</organism>
<dbReference type="InterPro" id="IPR000639">
    <property type="entry name" value="Epox_hydrolase-like"/>
</dbReference>
<evidence type="ECO:0000259" key="3">
    <source>
        <dbReference type="Pfam" id="PF00561"/>
    </source>
</evidence>
<keyword evidence="5" id="KW-1185">Reference proteome</keyword>
<dbReference type="GO" id="GO:0004301">
    <property type="term" value="F:epoxide hydrolase activity"/>
    <property type="evidence" value="ECO:0007669"/>
    <property type="project" value="TreeGrafter"/>
</dbReference>
<proteinExistence type="predicted"/>
<dbReference type="SUPFAM" id="SSF53474">
    <property type="entry name" value="alpha/beta-Hydrolases"/>
    <property type="match status" value="1"/>
</dbReference>
<dbReference type="InterPro" id="IPR051340">
    <property type="entry name" value="Haloalkane_dehalogenase"/>
</dbReference>
<gene>
    <name evidence="4" type="ORF">MNOR_LOCUS11303</name>
</gene>
<keyword evidence="2" id="KW-0472">Membrane</keyword>
<dbReference type="Gene3D" id="3.40.50.1820">
    <property type="entry name" value="alpha/beta hydrolase"/>
    <property type="match status" value="1"/>
</dbReference>
<dbReference type="Proteomes" id="UP001497623">
    <property type="component" value="Unassembled WGS sequence"/>
</dbReference>
<evidence type="ECO:0000313" key="5">
    <source>
        <dbReference type="Proteomes" id="UP001497623"/>
    </source>
</evidence>
<dbReference type="EMBL" id="CAXKWB010005914">
    <property type="protein sequence ID" value="CAL4080513.1"/>
    <property type="molecule type" value="Genomic_DNA"/>
</dbReference>
<evidence type="ECO:0000256" key="1">
    <source>
        <dbReference type="ARBA" id="ARBA00022801"/>
    </source>
</evidence>
<dbReference type="InterPro" id="IPR000073">
    <property type="entry name" value="AB_hydrolase_1"/>
</dbReference>
<feature type="non-terminal residue" evidence="4">
    <location>
        <position position="222"/>
    </location>
</feature>
<feature type="transmembrane region" description="Helical" evidence="2">
    <location>
        <begin position="65"/>
        <end position="85"/>
    </location>
</feature>
<keyword evidence="1" id="KW-0378">Hydrolase</keyword>
<evidence type="ECO:0000313" key="4">
    <source>
        <dbReference type="EMBL" id="CAL4080513.1"/>
    </source>
</evidence>
<feature type="non-terminal residue" evidence="4">
    <location>
        <position position="1"/>
    </location>
</feature>
<accession>A0AAV2QEY8</accession>
<sequence length="222" mass="24537">TSVLRACYSRTGPLRGGTLSTFVPGPGIQLAPSGTRKTKGSRGVRGCPGVIGEPGSHSQVKMAGLMFYLMRLVVLPILIIQVYGLDTINILLSIATKLFVKGKKQFIVRTPEENFSNLDAVGYTFKPNYVELPIGGGKALPRLHYVDEGPLDAAETILCLHGEPSWSFLYRHMIPILVKAGYRVIVPDFIGFGKSDKYTYKECYTHEMHTQTLRLLLDHLNV</sequence>
<name>A0AAV2QEY8_MEGNR</name>
<keyword evidence="2" id="KW-1133">Transmembrane helix</keyword>
<evidence type="ECO:0000256" key="2">
    <source>
        <dbReference type="SAM" id="Phobius"/>
    </source>
</evidence>
<feature type="domain" description="AB hydrolase-1" evidence="3">
    <location>
        <begin position="156"/>
        <end position="221"/>
    </location>
</feature>
<dbReference type="AlphaFoldDB" id="A0AAV2QEY8"/>
<dbReference type="PRINTS" id="PR00412">
    <property type="entry name" value="EPOXHYDRLASE"/>
</dbReference>